<keyword evidence="3" id="KW-1185">Reference proteome</keyword>
<organism evidence="2 3">
    <name type="scientific">Actinoalloteichus caeruleus DSM 43889</name>
    <dbReference type="NCBI Taxonomy" id="1120930"/>
    <lineage>
        <taxon>Bacteria</taxon>
        <taxon>Bacillati</taxon>
        <taxon>Actinomycetota</taxon>
        <taxon>Actinomycetes</taxon>
        <taxon>Pseudonocardiales</taxon>
        <taxon>Pseudonocardiaceae</taxon>
        <taxon>Actinoalloteichus</taxon>
        <taxon>Actinoalloteichus cyanogriseus</taxon>
    </lineage>
</organism>
<dbReference type="Gene3D" id="3.10.290.10">
    <property type="entry name" value="RNA-binding S4 domain"/>
    <property type="match status" value="1"/>
</dbReference>
<keyword evidence="1" id="KW-0694">RNA-binding</keyword>
<dbReference type="PROSITE" id="PS50889">
    <property type="entry name" value="S4"/>
    <property type="match status" value="1"/>
</dbReference>
<reference evidence="2 3" key="1">
    <citation type="submission" date="2013-07" db="EMBL/GenBank/DDBJ databases">
        <authorList>
            <consortium name="DOE Joint Genome Institute"/>
            <person name="Reeve W."/>
            <person name="Huntemann M."/>
            <person name="Han J."/>
            <person name="Chen A."/>
            <person name="Kyrpides N."/>
            <person name="Mavromatis K."/>
            <person name="Markowitz V."/>
            <person name="Palaniappan K."/>
            <person name="Ivanova N."/>
            <person name="Schaumberg A."/>
            <person name="Pati A."/>
            <person name="Liolios K."/>
            <person name="Nordberg H.P."/>
            <person name="Cantor M.N."/>
            <person name="Hua S.X."/>
            <person name="Woyke T."/>
        </authorList>
    </citation>
    <scope>NUCLEOTIDE SEQUENCE [LARGE SCALE GENOMIC DNA]</scope>
    <source>
        <strain evidence="2 3">DSM 43889</strain>
    </source>
</reference>
<proteinExistence type="predicted"/>
<evidence type="ECO:0000313" key="2">
    <source>
        <dbReference type="EMBL" id="MCP2333984.1"/>
    </source>
</evidence>
<protein>
    <submittedName>
        <fullName evidence="2">Ribosome-associated protein</fullName>
    </submittedName>
</protein>
<dbReference type="SUPFAM" id="SSF55174">
    <property type="entry name" value="Alpha-L RNA-binding motif"/>
    <property type="match status" value="1"/>
</dbReference>
<evidence type="ECO:0000256" key="1">
    <source>
        <dbReference type="PROSITE-ProRule" id="PRU00182"/>
    </source>
</evidence>
<dbReference type="EMBL" id="AUBJ02000001">
    <property type="protein sequence ID" value="MCP2333984.1"/>
    <property type="molecule type" value="Genomic_DNA"/>
</dbReference>
<dbReference type="CDD" id="cd00165">
    <property type="entry name" value="S4"/>
    <property type="match status" value="1"/>
</dbReference>
<evidence type="ECO:0000313" key="3">
    <source>
        <dbReference type="Proteomes" id="UP000791080"/>
    </source>
</evidence>
<accession>A0ABT1JN80</accession>
<dbReference type="InterPro" id="IPR036986">
    <property type="entry name" value="S4_RNA-bd_sf"/>
</dbReference>
<name>A0ABT1JN80_ACTCY</name>
<comment type="caution">
    <text evidence="2">The sequence shown here is derived from an EMBL/GenBank/DDBJ whole genome shotgun (WGS) entry which is preliminary data.</text>
</comment>
<dbReference type="Pfam" id="PF13275">
    <property type="entry name" value="S4_2"/>
    <property type="match status" value="1"/>
</dbReference>
<dbReference type="Proteomes" id="UP000791080">
    <property type="component" value="Unassembled WGS sequence"/>
</dbReference>
<sequence length="85" mass="8849">MRGVAPGTGMMVGMDDVPIRDGSIRLGQFLKLADLASDGGDARDMLESGQVTVNDQPETRRGRQLAPGDVVAARGRTTRVVGPGA</sequence>
<reference evidence="2 3" key="2">
    <citation type="submission" date="2022-06" db="EMBL/GenBank/DDBJ databases">
        <title>Genomic Encyclopedia of Type Strains, Phase I: the one thousand microbial genomes (KMG-I) project.</title>
        <authorList>
            <person name="Kyrpides N."/>
        </authorList>
    </citation>
    <scope>NUCLEOTIDE SEQUENCE [LARGE SCALE GENOMIC DNA]</scope>
    <source>
        <strain evidence="2 3">DSM 43889</strain>
    </source>
</reference>
<gene>
    <name evidence="2" type="ORF">G443_004254</name>
</gene>